<keyword evidence="5" id="KW-1185">Reference proteome</keyword>
<feature type="domain" description="AsqO/PenF-like C-terminal" evidence="3">
    <location>
        <begin position="265"/>
        <end position="392"/>
    </location>
</feature>
<dbReference type="AlphaFoldDB" id="A0A9W8W6I6"/>
<dbReference type="OrthoDB" id="5344254at2759"/>
<keyword evidence="1" id="KW-0732">Signal</keyword>
<accession>A0A9W8W6I6</accession>
<evidence type="ECO:0000313" key="5">
    <source>
        <dbReference type="Proteomes" id="UP001140502"/>
    </source>
</evidence>
<sequence>MAPSAAACAFLAFASPWTVLGQVFNVPVTPFEGPSTARFQSGLGHLDGQRVTPYPNSTSFDWWYFDVASESHANESAIVTFFQSTPGAFLPVAGDSYLTASLDGTFRNGTAYSYRIPVGQGSSVKVVDGIDSISGHWGDTGFSFKGKSVRRTAEYTVEVNNPAQGIRGTITYQSFGKFVRQAQVGARSNLQRHILTYVLLQRAPAHNSCGTQLSHTSELIVPHIGWFNAIPDAKANVRLNMQGEDISFQGVGYHDKNWGDRPFRQQVKSWYWGHSSVGPYSVVWFDALAKDSKEYVSGYVTKNGKVLQASCKRGAVKARPYGNGNTYPPVPSREFPYGFLLDFDLGHGEKLQVNVSVSATVVGLQNYFRFTGKSTATVQGKRIQGRAIGEHFVF</sequence>
<dbReference type="InterPro" id="IPR056402">
    <property type="entry name" value="DA_N"/>
</dbReference>
<feature type="signal peptide" evidence="1">
    <location>
        <begin position="1"/>
        <end position="21"/>
    </location>
</feature>
<organism evidence="4 5">
    <name type="scientific">Fusarium piperis</name>
    <dbReference type="NCBI Taxonomy" id="1435070"/>
    <lineage>
        <taxon>Eukaryota</taxon>
        <taxon>Fungi</taxon>
        <taxon>Dikarya</taxon>
        <taxon>Ascomycota</taxon>
        <taxon>Pezizomycotina</taxon>
        <taxon>Sordariomycetes</taxon>
        <taxon>Hypocreomycetidae</taxon>
        <taxon>Hypocreales</taxon>
        <taxon>Nectriaceae</taxon>
        <taxon>Fusarium</taxon>
        <taxon>Fusarium solani species complex</taxon>
    </lineage>
</organism>
<dbReference type="Pfam" id="PF24137">
    <property type="entry name" value="DA_N"/>
    <property type="match status" value="1"/>
</dbReference>
<evidence type="ECO:0008006" key="6">
    <source>
        <dbReference type="Google" id="ProtNLM"/>
    </source>
</evidence>
<dbReference type="Pfam" id="PF25581">
    <property type="entry name" value="AsqO_C"/>
    <property type="match status" value="1"/>
</dbReference>
<dbReference type="SUPFAM" id="SSF159245">
    <property type="entry name" value="AttH-like"/>
    <property type="match status" value="1"/>
</dbReference>
<protein>
    <recommendedName>
        <fullName evidence="6">AttH domain-containing protein</fullName>
    </recommendedName>
</protein>
<gene>
    <name evidence="4" type="ORF">N0V84_009340</name>
</gene>
<comment type="caution">
    <text evidence="4">The sequence shown here is derived from an EMBL/GenBank/DDBJ whole genome shotgun (WGS) entry which is preliminary data.</text>
</comment>
<name>A0A9W8W6I6_9HYPO</name>
<dbReference type="Proteomes" id="UP001140502">
    <property type="component" value="Unassembled WGS sequence"/>
</dbReference>
<evidence type="ECO:0000259" key="3">
    <source>
        <dbReference type="Pfam" id="PF25581"/>
    </source>
</evidence>
<feature type="domain" description="Diels-Alderase N-terminal" evidence="2">
    <location>
        <begin position="51"/>
        <end position="258"/>
    </location>
</feature>
<feature type="chain" id="PRO_5040811487" description="AttH domain-containing protein" evidence="1">
    <location>
        <begin position="22"/>
        <end position="394"/>
    </location>
</feature>
<proteinExistence type="predicted"/>
<reference evidence="4" key="1">
    <citation type="submission" date="2022-10" db="EMBL/GenBank/DDBJ databases">
        <title>Tapping the CABI collections for fungal endophytes: first genome assemblies for Collariella, Neodidymelliopsis, Ascochyta clinopodiicola, Didymella pomorum, Didymosphaeria variabile, Neocosmospora piperis and Neocucurbitaria cava.</title>
        <authorList>
            <person name="Hill R."/>
        </authorList>
    </citation>
    <scope>NUCLEOTIDE SEQUENCE</scope>
    <source>
        <strain evidence="4">IMI 366586</strain>
    </source>
</reference>
<dbReference type="EMBL" id="JAPEUR010000254">
    <property type="protein sequence ID" value="KAJ4313583.1"/>
    <property type="molecule type" value="Genomic_DNA"/>
</dbReference>
<evidence type="ECO:0000313" key="4">
    <source>
        <dbReference type="EMBL" id="KAJ4313583.1"/>
    </source>
</evidence>
<evidence type="ECO:0000256" key="1">
    <source>
        <dbReference type="SAM" id="SignalP"/>
    </source>
</evidence>
<evidence type="ECO:0000259" key="2">
    <source>
        <dbReference type="Pfam" id="PF24137"/>
    </source>
</evidence>
<dbReference type="InterPro" id="IPR057722">
    <property type="entry name" value="AsqO/PenF-like_C"/>
</dbReference>